<keyword evidence="1" id="KW-1133">Transmembrane helix</keyword>
<protein>
    <submittedName>
        <fullName evidence="3">Uncharacterized protein</fullName>
    </submittedName>
</protein>
<accession>A0A975TZ36</accession>
<dbReference type="AlphaFoldDB" id="A0A975TZ36"/>
<keyword evidence="1" id="KW-0812">Transmembrane</keyword>
<reference evidence="3 4" key="1">
    <citation type="submission" date="2021-07" db="EMBL/GenBank/DDBJ databases">
        <title>Karlodiniumbacter phycospheric gen. nov., sp. nov., a phycosphere bacterium isolated from karlodinium veneficum.</title>
        <authorList>
            <person name="Peng Y."/>
            <person name="Jiang L."/>
            <person name="Lee J."/>
        </authorList>
    </citation>
    <scope>NUCLEOTIDE SEQUENCE</scope>
    <source>
        <strain evidence="3 4">N5</strain>
    </source>
</reference>
<gene>
    <name evidence="2" type="ORF">KUL25_07500</name>
    <name evidence="3" type="ORF">KUL25_07505</name>
</gene>
<feature type="transmembrane region" description="Helical" evidence="1">
    <location>
        <begin position="77"/>
        <end position="102"/>
    </location>
</feature>
<dbReference type="Proteomes" id="UP000693972">
    <property type="component" value="Unassembled WGS sequence"/>
</dbReference>
<name>A0A975TZ36_9RHOB</name>
<keyword evidence="1" id="KW-0472">Membrane</keyword>
<keyword evidence="4" id="KW-1185">Reference proteome</keyword>
<evidence type="ECO:0000313" key="3">
    <source>
        <dbReference type="EMBL" id="QXL89344.1"/>
    </source>
</evidence>
<dbReference type="RefSeq" id="WP_257892387.1">
    <property type="nucleotide sequence ID" value="NZ_JAIMBW010000001.1"/>
</dbReference>
<dbReference type="EMBL" id="CP078073">
    <property type="protein sequence ID" value="QXL89344.1"/>
    <property type="molecule type" value="Genomic_DNA"/>
</dbReference>
<evidence type="ECO:0000313" key="4">
    <source>
        <dbReference type="Proteomes" id="UP000693972"/>
    </source>
</evidence>
<dbReference type="EMBL" id="JAIMBW010000001">
    <property type="protein sequence ID" value="MBY4892608.1"/>
    <property type="molecule type" value="Genomic_DNA"/>
</dbReference>
<proteinExistence type="predicted"/>
<feature type="transmembrane region" description="Helical" evidence="1">
    <location>
        <begin position="27"/>
        <end position="46"/>
    </location>
</feature>
<organism evidence="3">
    <name type="scientific">Gymnodinialimonas phycosphaerae</name>
    <dbReference type="NCBI Taxonomy" id="2841589"/>
    <lineage>
        <taxon>Bacteria</taxon>
        <taxon>Pseudomonadati</taxon>
        <taxon>Pseudomonadota</taxon>
        <taxon>Alphaproteobacteria</taxon>
        <taxon>Rhodobacterales</taxon>
        <taxon>Paracoccaceae</taxon>
        <taxon>Gymnodinialimonas</taxon>
    </lineage>
</organism>
<sequence>MSWLVTAICVIVLPGLASLFLVLRYGPWPGVVILSALLVWAAATYLDAEASRNIPIQPEIFGGQTIGHAQVGGLGGFLWAVFVLGPASLWAALALAVGFFAGRGKLQGKAQP</sequence>
<evidence type="ECO:0000313" key="2">
    <source>
        <dbReference type="EMBL" id="MBY4892608.1"/>
    </source>
</evidence>
<evidence type="ECO:0000256" key="1">
    <source>
        <dbReference type="SAM" id="Phobius"/>
    </source>
</evidence>